<feature type="transmembrane region" description="Helical" evidence="8">
    <location>
        <begin position="216"/>
        <end position="239"/>
    </location>
</feature>
<reference evidence="9 10" key="1">
    <citation type="submission" date="2016-10" db="EMBL/GenBank/DDBJ databases">
        <authorList>
            <person name="de Groot N.N."/>
        </authorList>
    </citation>
    <scope>NUCLEOTIDE SEQUENCE [LARGE SCALE GENOMIC DNA]</scope>
    <source>
        <strain evidence="9 10">DSM 18978</strain>
    </source>
</reference>
<feature type="transmembrane region" description="Helical" evidence="8">
    <location>
        <begin position="332"/>
        <end position="353"/>
    </location>
</feature>
<dbReference type="GO" id="GO:0009847">
    <property type="term" value="P:spore germination"/>
    <property type="evidence" value="ECO:0007669"/>
    <property type="project" value="InterPro"/>
</dbReference>
<accession>A0A1G5EW41</accession>
<evidence type="ECO:0000313" key="9">
    <source>
        <dbReference type="EMBL" id="SCY31199.1"/>
    </source>
</evidence>
<evidence type="ECO:0000256" key="2">
    <source>
        <dbReference type="ARBA" id="ARBA00007998"/>
    </source>
</evidence>
<keyword evidence="5 8" id="KW-0812">Transmembrane</keyword>
<evidence type="ECO:0000256" key="1">
    <source>
        <dbReference type="ARBA" id="ARBA00004141"/>
    </source>
</evidence>
<dbReference type="EMBL" id="FMUS01000006">
    <property type="protein sequence ID" value="SCY31199.1"/>
    <property type="molecule type" value="Genomic_DNA"/>
</dbReference>
<dbReference type="NCBIfam" id="TIGR00912">
    <property type="entry name" value="2A0309"/>
    <property type="match status" value="1"/>
</dbReference>
<comment type="similarity">
    <text evidence="2">Belongs to the amino acid-polyamine-organocation (APC) superfamily. Spore germination protein (SGP) (TC 2.A.3.9) family.</text>
</comment>
<feature type="transmembrane region" description="Helical" evidence="8">
    <location>
        <begin position="42"/>
        <end position="63"/>
    </location>
</feature>
<feature type="transmembrane region" description="Helical" evidence="8">
    <location>
        <begin position="148"/>
        <end position="164"/>
    </location>
</feature>
<keyword evidence="7 8" id="KW-0472">Membrane</keyword>
<evidence type="ECO:0000256" key="6">
    <source>
        <dbReference type="ARBA" id="ARBA00022989"/>
    </source>
</evidence>
<proteinExistence type="inferred from homology"/>
<keyword evidence="6 8" id="KW-1133">Transmembrane helix</keyword>
<feature type="transmembrane region" description="Helical" evidence="8">
    <location>
        <begin position="184"/>
        <end position="204"/>
    </location>
</feature>
<keyword evidence="10" id="KW-1185">Reference proteome</keyword>
<dbReference type="GO" id="GO:0016020">
    <property type="term" value="C:membrane"/>
    <property type="evidence" value="ECO:0007669"/>
    <property type="project" value="UniProtKB-SubCell"/>
</dbReference>
<evidence type="ECO:0000313" key="10">
    <source>
        <dbReference type="Proteomes" id="UP000198636"/>
    </source>
</evidence>
<dbReference type="OrthoDB" id="2716906at2"/>
<evidence type="ECO:0000256" key="7">
    <source>
        <dbReference type="ARBA" id="ARBA00023136"/>
    </source>
</evidence>
<evidence type="ECO:0000256" key="5">
    <source>
        <dbReference type="ARBA" id="ARBA00022692"/>
    </source>
</evidence>
<dbReference type="Gene3D" id="1.20.1740.10">
    <property type="entry name" value="Amino acid/polyamine transporter I"/>
    <property type="match status" value="1"/>
</dbReference>
<evidence type="ECO:0000256" key="8">
    <source>
        <dbReference type="SAM" id="Phobius"/>
    </source>
</evidence>
<feature type="transmembrane region" description="Helical" evidence="8">
    <location>
        <begin position="12"/>
        <end position="36"/>
    </location>
</feature>
<dbReference type="STRING" id="1120976.SAMN03080606_01246"/>
<keyword evidence="3" id="KW-0813">Transport</keyword>
<name>A0A1G5EW41_9FIRM</name>
<sequence>MLDNKHKITSAQLFVFIIVVQIGIGFITLPSAIVQIAAHDGWISILLAGIISTLVLVVIMLLLKRYKDKSIFQITVLLYGKYLGGVINLSIVSYTFIAASLGVRIFTEVMKTSALKMTPPTLLTFFIMLPAIYLAWYGLKAICRFENILLFVFAVVIVFFLLIYKDFRLTFLMPVGGTGIGPISMAIIPSFFGFLGIELIAIIYPNIYDKENAMMYAIAANLFSMTFFVIVLIFLTGFYGETMLRRLEYPFFNIARSYSAPVIERVDLFFVALWFPAMGSSFLNYFFSSYYSINTLFNINKREVFLLIFYIIVALVSRIPKNLVQTNELLEMLNPVGIGLMGFLCLSYLFSFINKRGVDIK</sequence>
<feature type="transmembrane region" description="Helical" evidence="8">
    <location>
        <begin position="83"/>
        <end position="106"/>
    </location>
</feature>
<comment type="subcellular location">
    <subcellularLocation>
        <location evidence="1">Membrane</location>
        <topology evidence="1">Multi-pass membrane protein</topology>
    </subcellularLocation>
</comment>
<organism evidence="9 10">
    <name type="scientific">Alkaliphilus peptidifermentans DSM 18978</name>
    <dbReference type="NCBI Taxonomy" id="1120976"/>
    <lineage>
        <taxon>Bacteria</taxon>
        <taxon>Bacillati</taxon>
        <taxon>Bacillota</taxon>
        <taxon>Clostridia</taxon>
        <taxon>Peptostreptococcales</taxon>
        <taxon>Natronincolaceae</taxon>
        <taxon>Alkaliphilus</taxon>
    </lineage>
</organism>
<feature type="transmembrane region" description="Helical" evidence="8">
    <location>
        <begin position="304"/>
        <end position="320"/>
    </location>
</feature>
<dbReference type="Pfam" id="PF03845">
    <property type="entry name" value="Spore_permease"/>
    <property type="match status" value="1"/>
</dbReference>
<feature type="transmembrane region" description="Helical" evidence="8">
    <location>
        <begin position="268"/>
        <end position="292"/>
    </location>
</feature>
<dbReference type="RefSeq" id="WP_091541226.1">
    <property type="nucleotide sequence ID" value="NZ_FMUS01000006.1"/>
</dbReference>
<dbReference type="Proteomes" id="UP000198636">
    <property type="component" value="Unassembled WGS sequence"/>
</dbReference>
<dbReference type="PANTHER" id="PTHR34975">
    <property type="entry name" value="SPORE GERMINATION PROTEIN A2"/>
    <property type="match status" value="1"/>
</dbReference>
<keyword evidence="4" id="KW-0309">Germination</keyword>
<dbReference type="InterPro" id="IPR004761">
    <property type="entry name" value="Spore_GerAB"/>
</dbReference>
<evidence type="ECO:0000256" key="3">
    <source>
        <dbReference type="ARBA" id="ARBA00022448"/>
    </source>
</evidence>
<dbReference type="PANTHER" id="PTHR34975:SF2">
    <property type="entry name" value="SPORE GERMINATION PROTEIN A2"/>
    <property type="match status" value="1"/>
</dbReference>
<dbReference type="AlphaFoldDB" id="A0A1G5EW41"/>
<protein>
    <submittedName>
        <fullName evidence="9">Spore germination protein (Amino acid permease)</fullName>
    </submittedName>
</protein>
<evidence type="ECO:0000256" key="4">
    <source>
        <dbReference type="ARBA" id="ARBA00022544"/>
    </source>
</evidence>
<gene>
    <name evidence="9" type="ORF">SAMN03080606_01246</name>
</gene>
<feature type="transmembrane region" description="Helical" evidence="8">
    <location>
        <begin position="118"/>
        <end position="136"/>
    </location>
</feature>